<feature type="compositionally biased region" description="Polar residues" evidence="1">
    <location>
        <begin position="79"/>
        <end position="90"/>
    </location>
</feature>
<sequence length="103" mass="11192">MPKRGGKSHGSTCPQCGAVVQPSKTWQLVSPLPDSQGRITITIMGSFQCPQCGYKWKGVVTKMKVGEDVEIEGVKKPPTESTTKPRQSSVIELDLEDIMSEEG</sequence>
<evidence type="ECO:0000313" key="2">
    <source>
        <dbReference type="EMBL" id="HGQ36392.1"/>
    </source>
</evidence>
<dbReference type="EMBL" id="DTBD01000006">
    <property type="protein sequence ID" value="HGQ63794.1"/>
    <property type="molecule type" value="Genomic_DNA"/>
</dbReference>
<dbReference type="EMBL" id="DTCK01000041">
    <property type="protein sequence ID" value="HGQ36392.1"/>
    <property type="molecule type" value="Genomic_DNA"/>
</dbReference>
<evidence type="ECO:0000256" key="1">
    <source>
        <dbReference type="SAM" id="MobiDB-lite"/>
    </source>
</evidence>
<reference evidence="3" key="1">
    <citation type="journal article" date="2020" name="mSystems">
        <title>Genome- and Community-Level Interaction Insights into Carbon Utilization and Element Cycling Functions of Hydrothermarchaeota in Hydrothermal Sediment.</title>
        <authorList>
            <person name="Zhou Z."/>
            <person name="Liu Y."/>
            <person name="Xu W."/>
            <person name="Pan J."/>
            <person name="Luo Z.H."/>
            <person name="Li M."/>
        </authorList>
    </citation>
    <scope>NUCLEOTIDE SEQUENCE [LARGE SCALE GENOMIC DNA]</scope>
    <source>
        <strain evidence="3">SpSt-637</strain>
        <strain evidence="2">SpSt-667</strain>
    </source>
</reference>
<gene>
    <name evidence="3" type="ORF">ENU08_00905</name>
    <name evidence="2" type="ORF">ENU41_06930</name>
</gene>
<comment type="caution">
    <text evidence="3">The sequence shown here is derived from an EMBL/GenBank/DDBJ whole genome shotgun (WGS) entry which is preliminary data.</text>
</comment>
<feature type="region of interest" description="Disordered" evidence="1">
    <location>
        <begin position="75"/>
        <end position="103"/>
    </location>
</feature>
<name>A0A7C4JIH2_9CREN</name>
<protein>
    <submittedName>
        <fullName evidence="3">Chromatin protein Cren7</fullName>
    </submittedName>
</protein>
<dbReference type="AlphaFoldDB" id="A0A7C4JIH2"/>
<feature type="compositionally biased region" description="Acidic residues" evidence="1">
    <location>
        <begin position="93"/>
        <end position="103"/>
    </location>
</feature>
<organism evidence="3">
    <name type="scientific">Ignisphaera aggregans</name>
    <dbReference type="NCBI Taxonomy" id="334771"/>
    <lineage>
        <taxon>Archaea</taxon>
        <taxon>Thermoproteota</taxon>
        <taxon>Thermoprotei</taxon>
        <taxon>Desulfurococcales</taxon>
        <taxon>Desulfurococcaceae</taxon>
        <taxon>Ignisphaera</taxon>
    </lineage>
</organism>
<evidence type="ECO:0000313" key="3">
    <source>
        <dbReference type="EMBL" id="HGQ63794.1"/>
    </source>
</evidence>
<proteinExistence type="predicted"/>
<accession>A0A7C4JIH2</accession>